<evidence type="ECO:0000256" key="5">
    <source>
        <dbReference type="ARBA" id="ARBA00023033"/>
    </source>
</evidence>
<organism evidence="7 8">
    <name type="scientific">Hortaea werneckii</name>
    <name type="common">Black yeast</name>
    <name type="synonym">Cladosporium werneckii</name>
    <dbReference type="NCBI Taxonomy" id="91943"/>
    <lineage>
        <taxon>Eukaryota</taxon>
        <taxon>Fungi</taxon>
        <taxon>Dikarya</taxon>
        <taxon>Ascomycota</taxon>
        <taxon>Pezizomycotina</taxon>
        <taxon>Dothideomycetes</taxon>
        <taxon>Dothideomycetidae</taxon>
        <taxon>Mycosphaerellales</taxon>
        <taxon>Teratosphaeriaceae</taxon>
        <taxon>Hortaea</taxon>
    </lineage>
</organism>
<dbReference type="AlphaFoldDB" id="A0A3M7HC98"/>
<name>A0A3M7HC98_HORWE</name>
<gene>
    <name evidence="7" type="ORF">D0860_03632</name>
</gene>
<dbReference type="InterPro" id="IPR050493">
    <property type="entry name" value="FAD-dep_Monooxygenase_BioMet"/>
</dbReference>
<feature type="domain" description="FAD-binding" evidence="6">
    <location>
        <begin position="11"/>
        <end position="350"/>
    </location>
</feature>
<sequence length="404" mass="44772">MSSQSTSTGKIAIIGAGPAGMAAALALLKAGHDVSVYDRYKEARPAGNILNLWPPPIKALRSMGVDVKDLGAPCHTTFRNAKGHIRAEVRLPEDVIREYGGGFIGMLRPDLYKRMLRAIPEGTIQFGKAIEKIEGEPHSVRLHFQDGTASEVEVLIGADGIDSIVRKHLWGESPKRPHNLHVIGGFTFDDIPGAERGEVVLSHSRTVQGTYSSILSEGRSGYQWWMLEAWPDSEAPPSDLHVHAKELAMEFRPELTEMIARTRPENLQRWPIRDRVPIQRWSWGRLTLSGDAAHPTSPYAAYGAGMSICDGYFIGQCLAGLDLKETDAVEKALQEYESKRLAHTSEQVQAAYNLGQMFHHTYSMLRPVRDLVLDHTWLLQSQVGEKNPREIVAQLAEMGEGIVC</sequence>
<comment type="caution">
    <text evidence="7">The sequence shown here is derived from an EMBL/GenBank/DDBJ whole genome shotgun (WGS) entry which is preliminary data.</text>
</comment>
<dbReference type="VEuPathDB" id="FungiDB:BTJ68_09028"/>
<dbReference type="InterPro" id="IPR002938">
    <property type="entry name" value="FAD-bd"/>
</dbReference>
<protein>
    <recommendedName>
        <fullName evidence="6">FAD-binding domain-containing protein</fullName>
    </recommendedName>
</protein>
<reference evidence="7 8" key="1">
    <citation type="journal article" date="2018" name="BMC Genomics">
        <title>Genomic evidence for intraspecific hybridization in a clonal and extremely halotolerant yeast.</title>
        <authorList>
            <person name="Gostincar C."/>
            <person name="Stajich J.E."/>
            <person name="Zupancic J."/>
            <person name="Zalar P."/>
            <person name="Gunde-Cimerman N."/>
        </authorList>
    </citation>
    <scope>NUCLEOTIDE SEQUENCE [LARGE SCALE GENOMIC DNA]</scope>
    <source>
        <strain evidence="7 8">EXF-562</strain>
    </source>
</reference>
<evidence type="ECO:0000313" key="7">
    <source>
        <dbReference type="EMBL" id="RMZ10973.1"/>
    </source>
</evidence>
<comment type="similarity">
    <text evidence="1">Belongs to the paxM FAD-dependent monooxygenase family.</text>
</comment>
<dbReference type="SUPFAM" id="SSF51905">
    <property type="entry name" value="FAD/NAD(P)-binding domain"/>
    <property type="match status" value="1"/>
</dbReference>
<dbReference type="PRINTS" id="PR00420">
    <property type="entry name" value="RNGMNOXGNASE"/>
</dbReference>
<dbReference type="Gene3D" id="3.50.50.60">
    <property type="entry name" value="FAD/NAD(P)-binding domain"/>
    <property type="match status" value="1"/>
</dbReference>
<dbReference type="Proteomes" id="UP000280598">
    <property type="component" value="Unassembled WGS sequence"/>
</dbReference>
<keyword evidence="2" id="KW-0285">Flavoprotein</keyword>
<proteinExistence type="inferred from homology"/>
<evidence type="ECO:0000256" key="2">
    <source>
        <dbReference type="ARBA" id="ARBA00022630"/>
    </source>
</evidence>
<dbReference type="InterPro" id="IPR036188">
    <property type="entry name" value="FAD/NAD-bd_sf"/>
</dbReference>
<keyword evidence="3" id="KW-0274">FAD</keyword>
<dbReference type="PANTHER" id="PTHR13789">
    <property type="entry name" value="MONOOXYGENASE"/>
    <property type="match status" value="1"/>
</dbReference>
<evidence type="ECO:0000256" key="1">
    <source>
        <dbReference type="ARBA" id="ARBA00007992"/>
    </source>
</evidence>
<evidence type="ECO:0000256" key="3">
    <source>
        <dbReference type="ARBA" id="ARBA00022827"/>
    </source>
</evidence>
<keyword evidence="5" id="KW-0503">Monooxygenase</keyword>
<evidence type="ECO:0000256" key="4">
    <source>
        <dbReference type="ARBA" id="ARBA00023002"/>
    </source>
</evidence>
<dbReference type="Pfam" id="PF01494">
    <property type="entry name" value="FAD_binding_3"/>
    <property type="match status" value="1"/>
</dbReference>
<evidence type="ECO:0000259" key="6">
    <source>
        <dbReference type="Pfam" id="PF01494"/>
    </source>
</evidence>
<dbReference type="PANTHER" id="PTHR13789:SF309">
    <property type="entry name" value="PUTATIVE (AFU_ORTHOLOGUE AFUA_6G14510)-RELATED"/>
    <property type="match status" value="1"/>
</dbReference>
<dbReference type="GO" id="GO:0071949">
    <property type="term" value="F:FAD binding"/>
    <property type="evidence" value="ECO:0007669"/>
    <property type="project" value="InterPro"/>
</dbReference>
<evidence type="ECO:0000313" key="8">
    <source>
        <dbReference type="Proteomes" id="UP000280598"/>
    </source>
</evidence>
<dbReference type="EMBL" id="QWIS01000058">
    <property type="protein sequence ID" value="RMZ10973.1"/>
    <property type="molecule type" value="Genomic_DNA"/>
</dbReference>
<accession>A0A3M7HC98</accession>
<dbReference type="GO" id="GO:0004497">
    <property type="term" value="F:monooxygenase activity"/>
    <property type="evidence" value="ECO:0007669"/>
    <property type="project" value="UniProtKB-KW"/>
</dbReference>
<keyword evidence="4" id="KW-0560">Oxidoreductase</keyword>